<dbReference type="GO" id="GO:0046872">
    <property type="term" value="F:metal ion binding"/>
    <property type="evidence" value="ECO:0007669"/>
    <property type="project" value="UniProtKB-KW"/>
</dbReference>
<keyword evidence="8" id="KW-0460">Magnesium</keyword>
<evidence type="ECO:0000256" key="11">
    <source>
        <dbReference type="ARBA" id="ARBA00049105"/>
    </source>
</evidence>
<dbReference type="InterPro" id="IPR000504">
    <property type="entry name" value="RRM_dom"/>
</dbReference>
<protein>
    <recommendedName>
        <fullName evidence="4">Speckle targeted PIP5K1A-regulated poly(A) polymerase</fullName>
        <ecNumber evidence="3">2.7.7.52</ecNumber>
    </recommendedName>
    <alternativeName>
        <fullName evidence="9">RNA-binding motif protein 21</fullName>
    </alternativeName>
    <alternativeName>
        <fullName evidence="10">U6 snRNA-specific terminal uridylyltransferase 1</fullName>
    </alternativeName>
</protein>
<comment type="catalytic activity">
    <reaction evidence="11">
        <text>RNA(n) + UTP = RNA(n)-3'-uridine ribonucleotide + diphosphate</text>
        <dbReference type="Rhea" id="RHEA:14785"/>
        <dbReference type="Rhea" id="RHEA-COMP:14527"/>
        <dbReference type="Rhea" id="RHEA-COMP:17348"/>
        <dbReference type="ChEBI" id="CHEBI:33019"/>
        <dbReference type="ChEBI" id="CHEBI:46398"/>
        <dbReference type="ChEBI" id="CHEBI:140395"/>
        <dbReference type="ChEBI" id="CHEBI:173116"/>
        <dbReference type="EC" id="2.7.7.52"/>
    </reaction>
</comment>
<dbReference type="PANTHER" id="PTHR12271:SF127">
    <property type="entry name" value="SPECKLE TARGETED PIP5K1A-REGULATED POLY(A) POLYMERASE"/>
    <property type="match status" value="1"/>
</dbReference>
<keyword evidence="5" id="KW-0808">Transferase</keyword>
<keyword evidence="7" id="KW-0479">Metal-binding</keyword>
<dbReference type="GO" id="GO:0050265">
    <property type="term" value="F:RNA uridylyltransferase activity"/>
    <property type="evidence" value="ECO:0007669"/>
    <property type="project" value="UniProtKB-EC"/>
</dbReference>
<dbReference type="GO" id="GO:0031123">
    <property type="term" value="P:RNA 3'-end processing"/>
    <property type="evidence" value="ECO:0007669"/>
    <property type="project" value="TreeGrafter"/>
</dbReference>
<comment type="cofactor">
    <cofactor evidence="2">
        <name>Mg(2+)</name>
        <dbReference type="ChEBI" id="CHEBI:18420"/>
    </cofactor>
</comment>
<dbReference type="AlphaFoldDB" id="A0A1W0X868"/>
<keyword evidence="16" id="KW-1185">Reference proteome</keyword>
<dbReference type="EMBL" id="MTYJ01000010">
    <property type="protein sequence ID" value="OQV23598.1"/>
    <property type="molecule type" value="Genomic_DNA"/>
</dbReference>
<evidence type="ECO:0000256" key="10">
    <source>
        <dbReference type="ARBA" id="ARBA00033036"/>
    </source>
</evidence>
<dbReference type="SUPFAM" id="SSF81301">
    <property type="entry name" value="Nucleotidyltransferase"/>
    <property type="match status" value="1"/>
</dbReference>
<dbReference type="Pfam" id="PF22600">
    <property type="entry name" value="MTPAP-like_central"/>
    <property type="match status" value="1"/>
</dbReference>
<dbReference type="Gene3D" id="3.30.70.330">
    <property type="match status" value="1"/>
</dbReference>
<dbReference type="InterPro" id="IPR035979">
    <property type="entry name" value="RBD_domain_sf"/>
</dbReference>
<proteinExistence type="predicted"/>
<dbReference type="PROSITE" id="PS50102">
    <property type="entry name" value="RRM"/>
    <property type="match status" value="1"/>
</dbReference>
<organism evidence="15 16">
    <name type="scientific">Hypsibius exemplaris</name>
    <name type="common">Freshwater tardigrade</name>
    <dbReference type="NCBI Taxonomy" id="2072580"/>
    <lineage>
        <taxon>Eukaryota</taxon>
        <taxon>Metazoa</taxon>
        <taxon>Ecdysozoa</taxon>
        <taxon>Tardigrada</taxon>
        <taxon>Eutardigrada</taxon>
        <taxon>Parachela</taxon>
        <taxon>Hypsibioidea</taxon>
        <taxon>Hypsibiidae</taxon>
        <taxon>Hypsibius</taxon>
    </lineage>
</organism>
<gene>
    <name evidence="15" type="ORF">BV898_02345</name>
</gene>
<feature type="region of interest" description="Disordered" evidence="13">
    <location>
        <begin position="882"/>
        <end position="905"/>
    </location>
</feature>
<dbReference type="Pfam" id="PF03828">
    <property type="entry name" value="PAP_assoc"/>
    <property type="match status" value="1"/>
</dbReference>
<dbReference type="GO" id="GO:1990817">
    <property type="term" value="F:poly(A) RNA polymerase activity"/>
    <property type="evidence" value="ECO:0007669"/>
    <property type="project" value="TreeGrafter"/>
</dbReference>
<evidence type="ECO:0000256" key="3">
    <source>
        <dbReference type="ARBA" id="ARBA00012472"/>
    </source>
</evidence>
<evidence type="ECO:0000256" key="8">
    <source>
        <dbReference type="ARBA" id="ARBA00022842"/>
    </source>
</evidence>
<dbReference type="InterPro" id="IPR002058">
    <property type="entry name" value="PAP_assoc"/>
</dbReference>
<evidence type="ECO:0000256" key="13">
    <source>
        <dbReference type="SAM" id="MobiDB-lite"/>
    </source>
</evidence>
<evidence type="ECO:0000256" key="9">
    <source>
        <dbReference type="ARBA" id="ARBA00030790"/>
    </source>
</evidence>
<evidence type="ECO:0000256" key="2">
    <source>
        <dbReference type="ARBA" id="ARBA00001946"/>
    </source>
</evidence>
<dbReference type="OrthoDB" id="2274644at2759"/>
<dbReference type="SUPFAM" id="SSF54928">
    <property type="entry name" value="RNA-binding domain, RBD"/>
    <property type="match status" value="1"/>
</dbReference>
<evidence type="ECO:0000256" key="7">
    <source>
        <dbReference type="ARBA" id="ARBA00022723"/>
    </source>
</evidence>
<reference evidence="16" key="1">
    <citation type="submission" date="2017-01" db="EMBL/GenBank/DDBJ databases">
        <title>Comparative genomics of anhydrobiosis in the tardigrade Hypsibius dujardini.</title>
        <authorList>
            <person name="Yoshida Y."/>
            <person name="Koutsovoulos G."/>
            <person name="Laetsch D."/>
            <person name="Stevens L."/>
            <person name="Kumar S."/>
            <person name="Horikawa D."/>
            <person name="Ishino K."/>
            <person name="Komine S."/>
            <person name="Tomita M."/>
            <person name="Blaxter M."/>
            <person name="Arakawa K."/>
        </authorList>
    </citation>
    <scope>NUCLEOTIDE SEQUENCE [LARGE SCALE GENOMIC DNA]</scope>
    <source>
        <strain evidence="16">Z151</strain>
    </source>
</reference>
<evidence type="ECO:0000313" key="16">
    <source>
        <dbReference type="Proteomes" id="UP000192578"/>
    </source>
</evidence>
<keyword evidence="6" id="KW-0548">Nucleotidyltransferase</keyword>
<dbReference type="SUPFAM" id="SSF81631">
    <property type="entry name" value="PAP/OAS1 substrate-binding domain"/>
    <property type="match status" value="1"/>
</dbReference>
<sequence>MHSTRGPGPQHQAYINSNNSHIFPRPSPPPSWRSFGGPETHQGGLPVRPPNPLPNFANLRVEEEQLRDPNVSDKRLDELRRSFFVPNIPGKVSAEELTAVFRSFGSLQECIVKDTGNHRFAIVIYVEPESAFDVLSEKLFINDALVVCEPRMIGGRSYPPLPPTEDTVAPPLPPPPILTPPGLVRKPRIPRPGIGRGAPFSVVPEQLPVVAGSAYAFNNDAFPALGAATPPRYSGPVATRAPLLPTPALLPTRSLPGKHIPLPMPPTQSVVNPLAQRAAAAAPKSKKPPLRSTELVLHHMPFLGLSVDGLEQMALLVHNVELKEGELLARAHVCSQLEQTFRRVFRNCRMRMYGSSANTFGVRGSDIDAYLDLCLDSPEANQEFPPREKPIKWYYNNITQLQQNPYHPGELKHFTKQEILALMERLMRYLAKLHDWDYIQGIPSARTPILKLHQARSNMRVDISFSSKMVFQNTGLLILYSYLDPRMRPLVYTLRRWAETKELCGDTAFTKYALTMLLVFFLHQTKPAVLPTPEQIVFWMETEKDTPLPGPSGDAPPPGGKFSFDMPVNHIRHIATIIPPSLNKSSPAELLVQFFNFYVDFPFTNHVMCGYTGEVLPVEDFPVPEEGFRFRYVNLQDPFDLAHNIAKSVCLTTFISFREFLRQEVAVFTRMPLNLLVLFNIDHAAADLPDYPVMISISPSRSLKELDDEFGQKVAGLTAKMLMQFFRCEFVREISREEFGSFPFSRAIHPLGPVLVDLHCRLECESWSKRRNIRKQLSKKPELAKLSTPAEEWEMEAAIGNHLHRTTHRQVAFDFYVTLMLNNVESEKVCIFLTCPQKTDPVREFFDILWKFLPEQTRRYLKPAEPPAVKAVVVEAEGKVTTAGPEPVSPSSVDGITTTGNTVNT</sequence>
<dbReference type="PANTHER" id="PTHR12271">
    <property type="entry name" value="POLY A POLYMERASE CID PAP -RELATED"/>
    <property type="match status" value="1"/>
</dbReference>
<dbReference type="SMART" id="SM00360">
    <property type="entry name" value="RRM"/>
    <property type="match status" value="1"/>
</dbReference>
<dbReference type="EC" id="2.7.7.52" evidence="3"/>
<evidence type="ECO:0000256" key="6">
    <source>
        <dbReference type="ARBA" id="ARBA00022695"/>
    </source>
</evidence>
<dbReference type="InterPro" id="IPR043519">
    <property type="entry name" value="NT_sf"/>
</dbReference>
<keyword evidence="12" id="KW-0694">RNA-binding</keyword>
<dbReference type="Gene3D" id="1.10.1410.10">
    <property type="match status" value="1"/>
</dbReference>
<feature type="domain" description="RRM" evidence="14">
    <location>
        <begin position="81"/>
        <end position="153"/>
    </location>
</feature>
<dbReference type="CDD" id="cd05402">
    <property type="entry name" value="NT_PAP_TUTase"/>
    <property type="match status" value="1"/>
</dbReference>
<dbReference type="InterPro" id="IPR012677">
    <property type="entry name" value="Nucleotide-bd_a/b_plait_sf"/>
</dbReference>
<evidence type="ECO:0000256" key="4">
    <source>
        <dbReference type="ARBA" id="ARBA00021679"/>
    </source>
</evidence>
<dbReference type="CDD" id="cd00590">
    <property type="entry name" value="RRM_SF"/>
    <property type="match status" value="1"/>
</dbReference>
<feature type="compositionally biased region" description="Polar residues" evidence="13">
    <location>
        <begin position="889"/>
        <end position="905"/>
    </location>
</feature>
<dbReference type="InterPro" id="IPR054708">
    <property type="entry name" value="MTPAP-like_central"/>
</dbReference>
<accession>A0A1W0X868</accession>
<dbReference type="GO" id="GO:0003723">
    <property type="term" value="F:RNA binding"/>
    <property type="evidence" value="ECO:0007669"/>
    <property type="project" value="UniProtKB-UniRule"/>
</dbReference>
<evidence type="ECO:0000256" key="5">
    <source>
        <dbReference type="ARBA" id="ARBA00022679"/>
    </source>
</evidence>
<evidence type="ECO:0000259" key="14">
    <source>
        <dbReference type="PROSITE" id="PS50102"/>
    </source>
</evidence>
<name>A0A1W0X868_HYPEX</name>
<comment type="caution">
    <text evidence="15">The sequence shown here is derived from an EMBL/GenBank/DDBJ whole genome shotgun (WGS) entry which is preliminary data.</text>
</comment>
<comment type="cofactor">
    <cofactor evidence="1">
        <name>Mn(2+)</name>
        <dbReference type="ChEBI" id="CHEBI:29035"/>
    </cofactor>
</comment>
<evidence type="ECO:0000256" key="12">
    <source>
        <dbReference type="PROSITE-ProRule" id="PRU00176"/>
    </source>
</evidence>
<dbReference type="Proteomes" id="UP000192578">
    <property type="component" value="Unassembled WGS sequence"/>
</dbReference>
<evidence type="ECO:0000313" key="15">
    <source>
        <dbReference type="EMBL" id="OQV23598.1"/>
    </source>
</evidence>
<evidence type="ECO:0000256" key="1">
    <source>
        <dbReference type="ARBA" id="ARBA00001936"/>
    </source>
</evidence>
<feature type="region of interest" description="Disordered" evidence="13">
    <location>
        <begin position="1"/>
        <end position="54"/>
    </location>
</feature>
<dbReference type="Gene3D" id="3.30.460.10">
    <property type="entry name" value="Beta Polymerase, domain 2"/>
    <property type="match status" value="1"/>
</dbReference>